<dbReference type="EC" id="6.2.1.64" evidence="8 11"/>
<gene>
    <name evidence="13" type="ORF">MICPUCDRAFT_3065</name>
</gene>
<evidence type="ECO:0000256" key="9">
    <source>
        <dbReference type="ARBA" id="ARBA00024626"/>
    </source>
</evidence>
<feature type="non-terminal residue" evidence="13">
    <location>
        <position position="1"/>
    </location>
</feature>
<evidence type="ECO:0000256" key="10">
    <source>
        <dbReference type="PROSITE-ProRule" id="PRU10132"/>
    </source>
</evidence>
<dbReference type="InterPro" id="IPR023318">
    <property type="entry name" value="Ub_act_enz_dom_a_sf"/>
</dbReference>
<comment type="pathway">
    <text evidence="1 11">Protein modification; protein neddylation.</text>
</comment>
<dbReference type="CDD" id="cd01488">
    <property type="entry name" value="Uba3_RUB"/>
    <property type="match status" value="1"/>
</dbReference>
<dbReference type="Gene3D" id="3.40.50.720">
    <property type="entry name" value="NAD(P)-binding Rossmann-like Domain"/>
    <property type="match status" value="1"/>
</dbReference>
<dbReference type="GO" id="GO:0045116">
    <property type="term" value="P:protein neddylation"/>
    <property type="evidence" value="ECO:0007669"/>
    <property type="project" value="UniProtKB-UniRule"/>
</dbReference>
<dbReference type="eggNOG" id="KOG2015">
    <property type="taxonomic scope" value="Eukaryota"/>
</dbReference>
<comment type="function">
    <text evidence="11">Catalytic subunit of the dimeric E1 enzyme, which activates NEDD8.</text>
</comment>
<evidence type="ECO:0000256" key="8">
    <source>
        <dbReference type="ARBA" id="ARBA00023624"/>
    </source>
</evidence>
<evidence type="ECO:0000313" key="13">
    <source>
        <dbReference type="EMBL" id="EEH53329.1"/>
    </source>
</evidence>
<keyword evidence="14" id="KW-1185">Reference proteome</keyword>
<keyword evidence="4 11" id="KW-0436">Ligase</keyword>
<keyword evidence="7 11" id="KW-0067">ATP-binding</keyword>
<keyword evidence="5 11" id="KW-0547">Nucleotide-binding</keyword>
<dbReference type="Gene3D" id="1.10.10.520">
    <property type="entry name" value="Ubiquitin activating enzymes (Uba3). Chain: B, domain 2"/>
    <property type="match status" value="1"/>
</dbReference>
<dbReference type="AlphaFoldDB" id="C1N2X7"/>
<dbReference type="KEGG" id="mpp:MICPUCDRAFT_3065"/>
<dbReference type="InterPro" id="IPR033127">
    <property type="entry name" value="UBQ-activ_enz_E1_Cys_AS"/>
</dbReference>
<dbReference type="OMA" id="PYLENYM"/>
<reference evidence="13 14" key="1">
    <citation type="journal article" date="2009" name="Science">
        <title>Green evolution and dynamic adaptations revealed by genomes of the marine picoeukaryotes Micromonas.</title>
        <authorList>
            <person name="Worden A.Z."/>
            <person name="Lee J.H."/>
            <person name="Mock T."/>
            <person name="Rouze P."/>
            <person name="Simmons M.P."/>
            <person name="Aerts A.L."/>
            <person name="Allen A.E."/>
            <person name="Cuvelier M.L."/>
            <person name="Derelle E."/>
            <person name="Everett M.V."/>
            <person name="Foulon E."/>
            <person name="Grimwood J."/>
            <person name="Gundlach H."/>
            <person name="Henrissat B."/>
            <person name="Napoli C."/>
            <person name="McDonald S.M."/>
            <person name="Parker M.S."/>
            <person name="Rombauts S."/>
            <person name="Salamov A."/>
            <person name="Von Dassow P."/>
            <person name="Badger J.H."/>
            <person name="Coutinho P.M."/>
            <person name="Demir E."/>
            <person name="Dubchak I."/>
            <person name="Gentemann C."/>
            <person name="Eikrem W."/>
            <person name="Gready J.E."/>
            <person name="John U."/>
            <person name="Lanier W."/>
            <person name="Lindquist E.A."/>
            <person name="Lucas S."/>
            <person name="Mayer K.F."/>
            <person name="Moreau H."/>
            <person name="Not F."/>
            <person name="Otillar R."/>
            <person name="Panaud O."/>
            <person name="Pangilinan J."/>
            <person name="Paulsen I."/>
            <person name="Piegu B."/>
            <person name="Poliakov A."/>
            <person name="Robbens S."/>
            <person name="Schmutz J."/>
            <person name="Toulza E."/>
            <person name="Wyss T."/>
            <person name="Zelensky A."/>
            <person name="Zhou K."/>
            <person name="Armbrust E.V."/>
            <person name="Bhattacharya D."/>
            <person name="Goodenough U.W."/>
            <person name="Van de Peer Y."/>
            <person name="Grigoriev I.V."/>
        </authorList>
    </citation>
    <scope>NUCLEOTIDE SEQUENCE [LARGE SCALE GENOMIC DNA]</scope>
    <source>
        <strain evidence="13 14">CCMP1545</strain>
    </source>
</reference>
<protein>
    <recommendedName>
        <fullName evidence="3 11">NEDD8-activating enzyme E1 catalytic subunit</fullName>
        <ecNumber evidence="8 11">6.2.1.64</ecNumber>
    </recommendedName>
</protein>
<feature type="domain" description="THIF-type NAD/FAD binding fold" evidence="12">
    <location>
        <begin position="31"/>
        <end position="325"/>
    </location>
</feature>
<feature type="non-terminal residue" evidence="13">
    <location>
        <position position="391"/>
    </location>
</feature>
<comment type="similarity">
    <text evidence="2 11">Belongs to the ubiquitin-activating E1 family. UBA3 subfamily.</text>
</comment>
<name>C1N2X7_MICPC</name>
<dbReference type="Gene3D" id="3.10.290.20">
    <property type="entry name" value="Ubiquitin-like 2 activating enzyme e1b. Chain: B, domain 3"/>
    <property type="match status" value="1"/>
</dbReference>
<evidence type="ECO:0000256" key="11">
    <source>
        <dbReference type="RuleBase" id="RU368009"/>
    </source>
</evidence>
<dbReference type="OrthoDB" id="10255449at2759"/>
<dbReference type="PANTHER" id="PTHR10953:SF6">
    <property type="entry name" value="NEDD8-ACTIVATING ENZYME E1 CATALYTIC SUBUNIT"/>
    <property type="match status" value="1"/>
</dbReference>
<dbReference type="SUPFAM" id="SSF69572">
    <property type="entry name" value="Activating enzymes of the ubiquitin-like proteins"/>
    <property type="match status" value="1"/>
</dbReference>
<evidence type="ECO:0000313" key="14">
    <source>
        <dbReference type="Proteomes" id="UP000001876"/>
    </source>
</evidence>
<dbReference type="PANTHER" id="PTHR10953">
    <property type="entry name" value="UBIQUITIN-ACTIVATING ENZYME E1"/>
    <property type="match status" value="1"/>
</dbReference>
<evidence type="ECO:0000256" key="1">
    <source>
        <dbReference type="ARBA" id="ARBA00005032"/>
    </source>
</evidence>
<evidence type="ECO:0000256" key="2">
    <source>
        <dbReference type="ARBA" id="ARBA00006310"/>
    </source>
</evidence>
<dbReference type="EMBL" id="GG663746">
    <property type="protein sequence ID" value="EEH53329.1"/>
    <property type="molecule type" value="Genomic_DNA"/>
</dbReference>
<dbReference type="GO" id="GO:0005634">
    <property type="term" value="C:nucleus"/>
    <property type="evidence" value="ECO:0007669"/>
    <property type="project" value="TreeGrafter"/>
</dbReference>
<dbReference type="FunFam" id="1.10.10.520:FF:000001">
    <property type="entry name" value="NEDD8-activating enzyme E1 catalytic subunit"/>
    <property type="match status" value="1"/>
</dbReference>
<dbReference type="GeneID" id="9687950"/>
<dbReference type="GO" id="GO:0005524">
    <property type="term" value="F:ATP binding"/>
    <property type="evidence" value="ECO:0007669"/>
    <property type="project" value="UniProtKB-UniRule"/>
</dbReference>
<accession>C1N2X7</accession>
<feature type="active site" description="Glycyl thioester intermediate" evidence="10">
    <location>
        <position position="200"/>
    </location>
</feature>
<dbReference type="InterPro" id="IPR045886">
    <property type="entry name" value="ThiF/MoeB/HesA"/>
</dbReference>
<dbReference type="GO" id="GO:0005737">
    <property type="term" value="C:cytoplasm"/>
    <property type="evidence" value="ECO:0007669"/>
    <property type="project" value="TreeGrafter"/>
</dbReference>
<dbReference type="InterPro" id="IPR035985">
    <property type="entry name" value="Ubiquitin-activating_enz"/>
</dbReference>
<dbReference type="PROSITE" id="PS00865">
    <property type="entry name" value="UBIQUITIN_ACTIVAT_2"/>
    <property type="match status" value="1"/>
</dbReference>
<comment type="catalytic activity">
    <reaction evidence="9 11">
        <text>ATP + [NEDD8 protein] + [E1 NEDD8-activating enzyme]-L-cysteine = AMP + diphosphate + [E1 NEDD8-activating enzyme]-S-[NEDD8 protein]-yl-L-cysteine.</text>
        <dbReference type="EC" id="6.2.1.64"/>
    </reaction>
</comment>
<sequence>RDIDYLLLRPGRFAGPGFEPGEDVKTLLHDHVKLLVVGAGGLGCELLKDLGLSGFKDIHVIDMDTIDVSNLNRQFLFRDQDVGKSKAICAAEAIERRISGCKVTPHHCRIEDKPDEWYQQFHVLVMGLDSIEARSYLNAVACGFLEFDENDEVIRETIKPMVDGGTEGFKGHARVIYPGITPCFECTRWLFPPQKGFPLCTIAETPRCAAHCVEYARLIQWGKERPNETFDGDVQEHVAWVYERAKIRAEAHEIEGVTYRHTLGVVKNIIPAIPSTNAIVAAACALEVFKMVTMAVKGMNNFMMYNGREGVYTHTVAYEKDDECPACSPGVRVEFSRDVALGDVVDACVKKFPNQCEKPSVSSATAGHLYMRGVFEEETRANLGKKLVDLV</sequence>
<dbReference type="RefSeq" id="XP_003062510.1">
    <property type="nucleotide sequence ID" value="XM_003062464.1"/>
</dbReference>
<evidence type="ECO:0000256" key="7">
    <source>
        <dbReference type="ARBA" id="ARBA00022840"/>
    </source>
</evidence>
<dbReference type="Pfam" id="PF00899">
    <property type="entry name" value="ThiF"/>
    <property type="match status" value="1"/>
</dbReference>
<dbReference type="InterPro" id="IPR030468">
    <property type="entry name" value="Uba3_N"/>
</dbReference>
<proteinExistence type="inferred from homology"/>
<organism evidence="14">
    <name type="scientific">Micromonas pusilla (strain CCMP1545)</name>
    <name type="common">Picoplanktonic green alga</name>
    <dbReference type="NCBI Taxonomy" id="564608"/>
    <lineage>
        <taxon>Eukaryota</taxon>
        <taxon>Viridiplantae</taxon>
        <taxon>Chlorophyta</taxon>
        <taxon>Mamiellophyceae</taxon>
        <taxon>Mamiellales</taxon>
        <taxon>Mamiellaceae</taxon>
        <taxon>Micromonas</taxon>
    </lineage>
</organism>
<evidence type="ECO:0000256" key="3">
    <source>
        <dbReference type="ARBA" id="ARBA00015203"/>
    </source>
</evidence>
<keyword evidence="6 11" id="KW-0833">Ubl conjugation pathway</keyword>
<dbReference type="GO" id="GO:0019781">
    <property type="term" value="F:NEDD8 activating enzyme activity"/>
    <property type="evidence" value="ECO:0007669"/>
    <property type="project" value="UniProtKB-UniRule"/>
</dbReference>
<dbReference type="FunFam" id="3.50.50.80:FF:000002">
    <property type="entry name" value="SUMO-activating enzyme subunit 2"/>
    <property type="match status" value="1"/>
</dbReference>
<dbReference type="UniPathway" id="UPA00885"/>
<evidence type="ECO:0000256" key="4">
    <source>
        <dbReference type="ARBA" id="ARBA00022598"/>
    </source>
</evidence>
<dbReference type="Proteomes" id="UP000001876">
    <property type="component" value="Unassembled WGS sequence"/>
</dbReference>
<dbReference type="STRING" id="564608.C1N2X7"/>
<evidence type="ECO:0000256" key="5">
    <source>
        <dbReference type="ARBA" id="ARBA00022741"/>
    </source>
</evidence>
<dbReference type="InterPro" id="IPR000594">
    <property type="entry name" value="ThiF_NAD_FAD-bd"/>
</dbReference>
<evidence type="ECO:0000259" key="12">
    <source>
        <dbReference type="Pfam" id="PF00899"/>
    </source>
</evidence>
<evidence type="ECO:0000256" key="6">
    <source>
        <dbReference type="ARBA" id="ARBA00022786"/>
    </source>
</evidence>